<dbReference type="AlphaFoldDB" id="D6SP80"/>
<evidence type="ECO:0000259" key="3">
    <source>
        <dbReference type="Pfam" id="PF00294"/>
    </source>
</evidence>
<evidence type="ECO:0000256" key="1">
    <source>
        <dbReference type="ARBA" id="ARBA00022679"/>
    </source>
</evidence>
<dbReference type="SUPFAM" id="SSF53613">
    <property type="entry name" value="Ribokinase-like"/>
    <property type="match status" value="1"/>
</dbReference>
<sequence length="327" mass="36324">METRQKLIQNLDRIRGKRLLVIGDIMLDHYQWGEVSRISPEAPVPVVYVEKETYSLGGAGNVARNIKSLGGEPVLISVAGDDDHCREIKKMLDREGIEHTIVSSRKRKTTVKTRVIGNSQQIVRVDQENCNDLEPGLMAEITSLIEKKGFGEYVLVSDYGKGMVNRKTLSALQDYKVVLDPKTKNFRVYKDLFLMTPNQKEAEEGSNTKINSNKDIISTGKKIMKTKNLENLLITVGPMGMVLFRSNKEILHFPTSARKVYDVTGAGDTVIATMGICLQAQYSLPDACMTANFAAGLVVGQVGTAAADRENLVQSIESMSQPEIYHW</sequence>
<dbReference type="GO" id="GO:0033786">
    <property type="term" value="F:heptose-1-phosphate adenylyltransferase activity"/>
    <property type="evidence" value="ECO:0007669"/>
    <property type="project" value="TreeGrafter"/>
</dbReference>
<dbReference type="eggNOG" id="COG2870">
    <property type="taxonomic scope" value="Bacteria"/>
</dbReference>
<dbReference type="PANTHER" id="PTHR46969:SF1">
    <property type="entry name" value="BIFUNCTIONAL PROTEIN HLDE"/>
    <property type="match status" value="1"/>
</dbReference>
<reference evidence="4" key="1">
    <citation type="submission" date="2010-05" db="EMBL/GenBank/DDBJ databases">
        <title>The draft genome of Desulfonatronospira thiodismutans ASO3-1.</title>
        <authorList>
            <consortium name="US DOE Joint Genome Institute (JGI-PGF)"/>
            <person name="Lucas S."/>
            <person name="Copeland A."/>
            <person name="Lapidus A."/>
            <person name="Cheng J.-F."/>
            <person name="Bruce D."/>
            <person name="Goodwin L."/>
            <person name="Pitluck S."/>
            <person name="Chertkov O."/>
            <person name="Brettin T."/>
            <person name="Detter J.C."/>
            <person name="Han C."/>
            <person name="Land M.L."/>
            <person name="Hauser L."/>
            <person name="Kyrpides N."/>
            <person name="Mikhailova N."/>
            <person name="Muyzer G."/>
            <person name="Woyke T."/>
        </authorList>
    </citation>
    <scope>NUCLEOTIDE SEQUENCE [LARGE SCALE GENOMIC DNA]</scope>
    <source>
        <strain evidence="4">ASO3-1</strain>
    </source>
</reference>
<organism evidence="4 5">
    <name type="scientific">Desulfonatronospira thiodismutans ASO3-1</name>
    <dbReference type="NCBI Taxonomy" id="555779"/>
    <lineage>
        <taxon>Bacteria</taxon>
        <taxon>Pseudomonadati</taxon>
        <taxon>Thermodesulfobacteriota</taxon>
        <taxon>Desulfovibrionia</taxon>
        <taxon>Desulfovibrionales</taxon>
        <taxon>Desulfonatronovibrionaceae</taxon>
        <taxon>Desulfonatronospira</taxon>
    </lineage>
</organism>
<keyword evidence="1" id="KW-0808">Transferase</keyword>
<comment type="caution">
    <text evidence="4">The sequence shown here is derived from an EMBL/GenBank/DDBJ whole genome shotgun (WGS) entry which is preliminary data.</text>
</comment>
<dbReference type="Gene3D" id="3.40.1190.20">
    <property type="match status" value="1"/>
</dbReference>
<keyword evidence="2" id="KW-0418">Kinase</keyword>
<dbReference type="PROSITE" id="PS00583">
    <property type="entry name" value="PFKB_KINASES_1"/>
    <property type="match status" value="1"/>
</dbReference>
<evidence type="ECO:0000256" key="2">
    <source>
        <dbReference type="ARBA" id="ARBA00022777"/>
    </source>
</evidence>
<evidence type="ECO:0000313" key="5">
    <source>
        <dbReference type="Proteomes" id="UP000005496"/>
    </source>
</evidence>
<name>D6SP80_9BACT</name>
<dbReference type="CDD" id="cd01172">
    <property type="entry name" value="RfaE_like"/>
    <property type="match status" value="1"/>
</dbReference>
<accession>D6SP80</accession>
<dbReference type="GO" id="GO:0005829">
    <property type="term" value="C:cytosol"/>
    <property type="evidence" value="ECO:0007669"/>
    <property type="project" value="TreeGrafter"/>
</dbReference>
<dbReference type="RefSeq" id="WP_008869876.1">
    <property type="nucleotide sequence ID" value="NZ_ACJN02000002.1"/>
</dbReference>
<dbReference type="Proteomes" id="UP000005496">
    <property type="component" value="Unassembled WGS sequence"/>
</dbReference>
<dbReference type="InterPro" id="IPR002173">
    <property type="entry name" value="Carboh/pur_kinase_PfkB_CS"/>
</dbReference>
<proteinExistence type="predicted"/>
<evidence type="ECO:0000313" key="4">
    <source>
        <dbReference type="EMBL" id="EFI34556.1"/>
    </source>
</evidence>
<dbReference type="PANTHER" id="PTHR46969">
    <property type="entry name" value="BIFUNCTIONAL PROTEIN HLDE"/>
    <property type="match status" value="1"/>
</dbReference>
<protein>
    <submittedName>
        <fullName evidence="4">PfkB domain protein</fullName>
    </submittedName>
</protein>
<dbReference type="GO" id="GO:0016773">
    <property type="term" value="F:phosphotransferase activity, alcohol group as acceptor"/>
    <property type="evidence" value="ECO:0007669"/>
    <property type="project" value="InterPro"/>
</dbReference>
<feature type="domain" description="Carbohydrate kinase PfkB" evidence="3">
    <location>
        <begin position="18"/>
        <end position="306"/>
    </location>
</feature>
<dbReference type="InterPro" id="IPR011611">
    <property type="entry name" value="PfkB_dom"/>
</dbReference>
<dbReference type="EMBL" id="ACJN02000002">
    <property type="protein sequence ID" value="EFI34556.1"/>
    <property type="molecule type" value="Genomic_DNA"/>
</dbReference>
<gene>
    <name evidence="4" type="ORF">Dthio_PD1928</name>
</gene>
<dbReference type="OrthoDB" id="9802794at2"/>
<dbReference type="GO" id="GO:0033785">
    <property type="term" value="F:heptose 7-phosphate kinase activity"/>
    <property type="evidence" value="ECO:0007669"/>
    <property type="project" value="TreeGrafter"/>
</dbReference>
<dbReference type="InterPro" id="IPR011913">
    <property type="entry name" value="RfaE_dom_I"/>
</dbReference>
<dbReference type="Pfam" id="PF00294">
    <property type="entry name" value="PfkB"/>
    <property type="match status" value="1"/>
</dbReference>
<dbReference type="InterPro" id="IPR029056">
    <property type="entry name" value="Ribokinase-like"/>
</dbReference>
<keyword evidence="5" id="KW-1185">Reference proteome</keyword>